<keyword evidence="5" id="KW-1185">Reference proteome</keyword>
<feature type="compositionally biased region" description="Low complexity" evidence="1">
    <location>
        <begin position="544"/>
        <end position="562"/>
    </location>
</feature>
<feature type="compositionally biased region" description="Acidic residues" evidence="1">
    <location>
        <begin position="579"/>
        <end position="592"/>
    </location>
</feature>
<sequence length="605" mass="64591">MPPPSTVPSRSLHVPDIQETGPPPSSQDTSSMRSSRPPSIPTIQPTRKAPSIASSSNSIPPSVPSTQQSNAPPAQQKNLPEPAGPALSIVDDPSPASLAKPSQEPPPASSTVAEDVPPPEAFSLDNSQIDPALLEAVVTALQHAEQSAASDQTDTINASISLPQEPPQDSVQSTSEAGGSVAAVVAPKARWKRTKRATGQSEGDAEAENGASEETTPKPKKARKRKRTDSAGASQTENDEDGEDFIPRKRKSSGGRKAKPVAVYDTAADPGEEIDPTSVLMGTLCDDQGTGRISSKAAQIVSNHAAWRVQNREKRARMRAMQEAKKYGRNLDEEEDNAASAQAAAKESSTPSPEDALAAPSAGPGSPVPGPSSTHHDSDDERPPGDRFDYSQSMATSRYNVQVRIGPNGETIIDEDSLFVDTNEEDDTTAYTHVEESDATKFINSATYSKKSRGSRWSAEETELFYDALSQFGENYELISFILPGRDRKACKNKFKAEDKRDPNRITFCLTNKRPYDIETLSRMTGKDFSGPTPVIRTPTPSIPAEATTNDADAAPNTSTTTRTKPASKRKKAAQAASADEEILGNLSDLEDDATDLAITQGLSF</sequence>
<organism evidence="4 5">
    <name type="scientific">Antrodiella citrinella</name>
    <dbReference type="NCBI Taxonomy" id="2447956"/>
    <lineage>
        <taxon>Eukaryota</taxon>
        <taxon>Fungi</taxon>
        <taxon>Dikarya</taxon>
        <taxon>Basidiomycota</taxon>
        <taxon>Agaricomycotina</taxon>
        <taxon>Agaricomycetes</taxon>
        <taxon>Polyporales</taxon>
        <taxon>Steccherinaceae</taxon>
        <taxon>Antrodiella</taxon>
    </lineage>
</organism>
<feature type="compositionally biased region" description="Polar residues" evidence="1">
    <location>
        <begin position="66"/>
        <end position="78"/>
    </location>
</feature>
<dbReference type="GO" id="GO:0000126">
    <property type="term" value="C:transcription factor TFIIIB complex"/>
    <property type="evidence" value="ECO:0007669"/>
    <property type="project" value="TreeGrafter"/>
</dbReference>
<dbReference type="GO" id="GO:0070898">
    <property type="term" value="P:RNA polymerase III preinitiation complex assembly"/>
    <property type="evidence" value="ECO:0007669"/>
    <property type="project" value="TreeGrafter"/>
</dbReference>
<evidence type="ECO:0000259" key="2">
    <source>
        <dbReference type="PROSITE" id="PS50090"/>
    </source>
</evidence>
<dbReference type="Pfam" id="PF15963">
    <property type="entry name" value="Myb_DNA-bind_7"/>
    <property type="match status" value="1"/>
</dbReference>
<dbReference type="SUPFAM" id="SSF46689">
    <property type="entry name" value="Homeodomain-like"/>
    <property type="match status" value="1"/>
</dbReference>
<feature type="compositionally biased region" description="Basic residues" evidence="1">
    <location>
        <begin position="218"/>
        <end position="227"/>
    </location>
</feature>
<dbReference type="InterPro" id="IPR017884">
    <property type="entry name" value="SANT_dom"/>
</dbReference>
<gene>
    <name evidence="4" type="ORF">EUX98_g1074</name>
</gene>
<feature type="domain" description="SANT" evidence="3">
    <location>
        <begin position="452"/>
        <end position="503"/>
    </location>
</feature>
<feature type="region of interest" description="Disordered" evidence="1">
    <location>
        <begin position="1"/>
        <end position="128"/>
    </location>
</feature>
<accession>A0A4S4N5I6</accession>
<dbReference type="InterPro" id="IPR001005">
    <property type="entry name" value="SANT/Myb"/>
</dbReference>
<protein>
    <submittedName>
        <fullName evidence="4">Uncharacterized protein</fullName>
    </submittedName>
</protein>
<dbReference type="SMART" id="SM00717">
    <property type="entry name" value="SANT"/>
    <property type="match status" value="1"/>
</dbReference>
<feature type="region of interest" description="Disordered" evidence="1">
    <location>
        <begin position="309"/>
        <end position="394"/>
    </location>
</feature>
<proteinExistence type="predicted"/>
<feature type="compositionally biased region" description="Basic and acidic residues" evidence="1">
    <location>
        <begin position="320"/>
        <end position="331"/>
    </location>
</feature>
<dbReference type="CDD" id="cd00167">
    <property type="entry name" value="SANT"/>
    <property type="match status" value="1"/>
</dbReference>
<feature type="domain" description="Myb-like" evidence="2">
    <location>
        <begin position="449"/>
        <end position="496"/>
    </location>
</feature>
<feature type="region of interest" description="Disordered" evidence="1">
    <location>
        <begin position="143"/>
        <end position="278"/>
    </location>
</feature>
<dbReference type="InterPro" id="IPR039467">
    <property type="entry name" value="TFIIIB_B''_Myb"/>
</dbReference>
<dbReference type="OrthoDB" id="272624at2759"/>
<feature type="compositionally biased region" description="Polar residues" evidence="1">
    <location>
        <begin position="144"/>
        <end position="177"/>
    </location>
</feature>
<dbReference type="InterPro" id="IPR009057">
    <property type="entry name" value="Homeodomain-like_sf"/>
</dbReference>
<dbReference type="PANTHER" id="PTHR22929">
    <property type="entry name" value="RNA POLYMERASE III TRANSCRIPTION INITIATION FACTOR B"/>
    <property type="match status" value="1"/>
</dbReference>
<feature type="region of interest" description="Disordered" evidence="1">
    <location>
        <begin position="524"/>
        <end position="592"/>
    </location>
</feature>
<evidence type="ECO:0000256" key="1">
    <source>
        <dbReference type="SAM" id="MobiDB-lite"/>
    </source>
</evidence>
<dbReference type="PROSITE" id="PS51293">
    <property type="entry name" value="SANT"/>
    <property type="match status" value="1"/>
</dbReference>
<evidence type="ECO:0000313" key="4">
    <source>
        <dbReference type="EMBL" id="THH33121.1"/>
    </source>
</evidence>
<dbReference type="PANTHER" id="PTHR22929:SF0">
    <property type="entry name" value="TRANSCRIPTION FACTOR TFIIIB COMPONENT B'' HOMOLOG"/>
    <property type="match status" value="1"/>
</dbReference>
<feature type="compositionally biased region" description="Low complexity" evidence="1">
    <location>
        <begin position="338"/>
        <end position="349"/>
    </location>
</feature>
<evidence type="ECO:0000259" key="3">
    <source>
        <dbReference type="PROSITE" id="PS51293"/>
    </source>
</evidence>
<feature type="compositionally biased region" description="Basic and acidic residues" evidence="1">
    <location>
        <begin position="374"/>
        <end position="389"/>
    </location>
</feature>
<dbReference type="EMBL" id="SGPM01000010">
    <property type="protein sequence ID" value="THH33121.1"/>
    <property type="molecule type" value="Genomic_DNA"/>
</dbReference>
<dbReference type="Gene3D" id="1.10.10.60">
    <property type="entry name" value="Homeodomain-like"/>
    <property type="match status" value="1"/>
</dbReference>
<reference evidence="4 5" key="1">
    <citation type="submission" date="2019-02" db="EMBL/GenBank/DDBJ databases">
        <title>Genome sequencing of the rare red list fungi Antrodiella citrinella (Flaviporus citrinellus).</title>
        <authorList>
            <person name="Buettner E."/>
            <person name="Kellner H."/>
        </authorList>
    </citation>
    <scope>NUCLEOTIDE SEQUENCE [LARGE SCALE GENOMIC DNA]</scope>
    <source>
        <strain evidence="4 5">DSM 108506</strain>
    </source>
</reference>
<dbReference type="Proteomes" id="UP000308730">
    <property type="component" value="Unassembled WGS sequence"/>
</dbReference>
<dbReference type="PROSITE" id="PS50090">
    <property type="entry name" value="MYB_LIKE"/>
    <property type="match status" value="1"/>
</dbReference>
<evidence type="ECO:0000313" key="5">
    <source>
        <dbReference type="Proteomes" id="UP000308730"/>
    </source>
</evidence>
<feature type="compositionally biased region" description="Basic residues" evidence="1">
    <location>
        <begin position="248"/>
        <end position="259"/>
    </location>
</feature>
<feature type="compositionally biased region" description="Low complexity" evidence="1">
    <location>
        <begin position="26"/>
        <end position="60"/>
    </location>
</feature>
<dbReference type="GO" id="GO:0001156">
    <property type="term" value="F:TFIIIC-class transcription factor complex binding"/>
    <property type="evidence" value="ECO:0007669"/>
    <property type="project" value="TreeGrafter"/>
</dbReference>
<comment type="caution">
    <text evidence="4">The sequence shown here is derived from an EMBL/GenBank/DDBJ whole genome shotgun (WGS) entry which is preliminary data.</text>
</comment>
<dbReference type="AlphaFoldDB" id="A0A4S4N5I6"/>
<name>A0A4S4N5I6_9APHY</name>